<feature type="region of interest" description="Disordered" evidence="1">
    <location>
        <begin position="355"/>
        <end position="438"/>
    </location>
</feature>
<dbReference type="GeneID" id="87845120"/>
<feature type="region of interest" description="Disordered" evidence="1">
    <location>
        <begin position="310"/>
        <end position="332"/>
    </location>
</feature>
<evidence type="ECO:0000256" key="1">
    <source>
        <dbReference type="SAM" id="MobiDB-lite"/>
    </source>
</evidence>
<feature type="region of interest" description="Disordered" evidence="1">
    <location>
        <begin position="459"/>
        <end position="630"/>
    </location>
</feature>
<feature type="region of interest" description="Disordered" evidence="1">
    <location>
        <begin position="82"/>
        <end position="127"/>
    </location>
</feature>
<comment type="caution">
    <text evidence="2">The sequence shown here is derived from an EMBL/GenBank/DDBJ whole genome shotgun (WGS) entry which is preliminary data.</text>
</comment>
<dbReference type="AlphaFoldDB" id="A0AAE0HBD1"/>
<dbReference type="RefSeq" id="XP_062656850.1">
    <property type="nucleotide sequence ID" value="XM_062808172.1"/>
</dbReference>
<dbReference type="Proteomes" id="UP001278766">
    <property type="component" value="Unassembled WGS sequence"/>
</dbReference>
<evidence type="ECO:0000313" key="2">
    <source>
        <dbReference type="EMBL" id="KAK3293336.1"/>
    </source>
</evidence>
<dbReference type="EMBL" id="JAUEPN010000006">
    <property type="protein sequence ID" value="KAK3293336.1"/>
    <property type="molecule type" value="Genomic_DNA"/>
</dbReference>
<name>A0AAE0HBD1_9PEZI</name>
<organism evidence="2 3">
    <name type="scientific">Chaetomium fimeti</name>
    <dbReference type="NCBI Taxonomy" id="1854472"/>
    <lineage>
        <taxon>Eukaryota</taxon>
        <taxon>Fungi</taxon>
        <taxon>Dikarya</taxon>
        <taxon>Ascomycota</taxon>
        <taxon>Pezizomycotina</taxon>
        <taxon>Sordariomycetes</taxon>
        <taxon>Sordariomycetidae</taxon>
        <taxon>Sordariales</taxon>
        <taxon>Chaetomiaceae</taxon>
        <taxon>Chaetomium</taxon>
    </lineage>
</organism>
<feature type="compositionally biased region" description="Basic and acidic residues" evidence="1">
    <location>
        <begin position="601"/>
        <end position="619"/>
    </location>
</feature>
<protein>
    <recommendedName>
        <fullName evidence="4">AT hook domain-containing protein</fullName>
    </recommendedName>
</protein>
<feature type="compositionally biased region" description="Polar residues" evidence="1">
    <location>
        <begin position="412"/>
        <end position="436"/>
    </location>
</feature>
<accession>A0AAE0HBD1</accession>
<feature type="compositionally biased region" description="Acidic residues" evidence="1">
    <location>
        <begin position="9"/>
        <end position="22"/>
    </location>
</feature>
<keyword evidence="3" id="KW-1185">Reference proteome</keyword>
<gene>
    <name evidence="2" type="ORF">B0H64DRAFT_476882</name>
</gene>
<feature type="region of interest" description="Disordered" evidence="1">
    <location>
        <begin position="1"/>
        <end position="22"/>
    </location>
</feature>
<evidence type="ECO:0008006" key="4">
    <source>
        <dbReference type="Google" id="ProtNLM"/>
    </source>
</evidence>
<feature type="region of interest" description="Disordered" evidence="1">
    <location>
        <begin position="139"/>
        <end position="246"/>
    </location>
</feature>
<sequence length="648" mass="69983">MAPRREILDSEDDGSDFGDAPEAELASGKEHYETIGASHNVDASIDSTDPSFFQRIYDQQHAATDMQDVIPDTAPVEHAASAWTNISSAPPPGQKLLANDYSSLTPLTDPVPGSRKPKRAREVSQSEVIDLTNITTPRKETSDVWDVPTSARSQRSTRAYGKRKGAQLSMEEEAPHLTLLDTQDPYAFPDATPPARVNRRGSSSSLTQQAHDSSPVMLIPTEAPTSSDRRTRSSRKKKASFDAESTMPDTAVPSLYITQSTLTASQKEQYRAICPSSEGMPPEASEPSFAGQSLDVGEMYKSSATTVAYPTPSRVASTARLPEVAEEAGEDAVAGTLPSYDVGFQQSSPDVLTDMTATASSRSKRSRAKVVSPAGLDSFELESPAPTRRAKKRKVVREVEDDSWERDPLGGTQENNDPPQQDAQAQSEAGDTNYSIAQPAADMVAPAFLPEAEPIDIEAMEVPAEVPATTPKPTAKNKRGRKKKGVKTQEPALEPNEPTQAAEAEPESVSGTAEVTEPPAKRKRGRPRKSEVPKPQPEPENEPEQQPYEEAGLEAEANTALQPLSEMDRNSKPSPEVPAADVEDGAVEDSKENDPAVVKDAVAKDKSTEKEKQAAKDVKSGPQKVQYRVGLSKRSRIAPLLKCLKKPD</sequence>
<evidence type="ECO:0000313" key="3">
    <source>
        <dbReference type="Proteomes" id="UP001278766"/>
    </source>
</evidence>
<feature type="compositionally biased region" description="Polar residues" evidence="1">
    <location>
        <begin position="200"/>
        <end position="212"/>
    </location>
</feature>
<reference evidence="2" key="1">
    <citation type="journal article" date="2023" name="Mol. Phylogenet. Evol.">
        <title>Genome-scale phylogeny and comparative genomics of the fungal order Sordariales.</title>
        <authorList>
            <person name="Hensen N."/>
            <person name="Bonometti L."/>
            <person name="Westerberg I."/>
            <person name="Brannstrom I.O."/>
            <person name="Guillou S."/>
            <person name="Cros-Aarteil S."/>
            <person name="Calhoun S."/>
            <person name="Haridas S."/>
            <person name="Kuo A."/>
            <person name="Mondo S."/>
            <person name="Pangilinan J."/>
            <person name="Riley R."/>
            <person name="LaButti K."/>
            <person name="Andreopoulos B."/>
            <person name="Lipzen A."/>
            <person name="Chen C."/>
            <person name="Yan M."/>
            <person name="Daum C."/>
            <person name="Ng V."/>
            <person name="Clum A."/>
            <person name="Steindorff A."/>
            <person name="Ohm R.A."/>
            <person name="Martin F."/>
            <person name="Silar P."/>
            <person name="Natvig D.O."/>
            <person name="Lalanne C."/>
            <person name="Gautier V."/>
            <person name="Ament-Velasquez S.L."/>
            <person name="Kruys A."/>
            <person name="Hutchinson M.I."/>
            <person name="Powell A.J."/>
            <person name="Barry K."/>
            <person name="Miller A.N."/>
            <person name="Grigoriev I.V."/>
            <person name="Debuchy R."/>
            <person name="Gladieux P."/>
            <person name="Hiltunen Thoren M."/>
            <person name="Johannesson H."/>
        </authorList>
    </citation>
    <scope>NUCLEOTIDE SEQUENCE</scope>
    <source>
        <strain evidence="2">CBS 168.71</strain>
    </source>
</reference>
<feature type="compositionally biased region" description="Basic residues" evidence="1">
    <location>
        <begin position="475"/>
        <end position="486"/>
    </location>
</feature>
<reference evidence="2" key="2">
    <citation type="submission" date="2023-06" db="EMBL/GenBank/DDBJ databases">
        <authorList>
            <consortium name="Lawrence Berkeley National Laboratory"/>
            <person name="Haridas S."/>
            <person name="Hensen N."/>
            <person name="Bonometti L."/>
            <person name="Westerberg I."/>
            <person name="Brannstrom I.O."/>
            <person name="Guillou S."/>
            <person name="Cros-Aarteil S."/>
            <person name="Calhoun S."/>
            <person name="Kuo A."/>
            <person name="Mondo S."/>
            <person name="Pangilinan J."/>
            <person name="Riley R."/>
            <person name="Labutti K."/>
            <person name="Andreopoulos B."/>
            <person name="Lipzen A."/>
            <person name="Chen C."/>
            <person name="Yanf M."/>
            <person name="Daum C."/>
            <person name="Ng V."/>
            <person name="Clum A."/>
            <person name="Steindorff A."/>
            <person name="Ohm R."/>
            <person name="Martin F."/>
            <person name="Silar P."/>
            <person name="Natvig D."/>
            <person name="Lalanne C."/>
            <person name="Gautier V."/>
            <person name="Ament-Velasquez S.L."/>
            <person name="Kruys A."/>
            <person name="Hutchinson M.I."/>
            <person name="Powell A.J."/>
            <person name="Barry K."/>
            <person name="Miller A.N."/>
            <person name="Grigoriev I.V."/>
            <person name="Debuchy R."/>
            <person name="Gladieux P."/>
            <person name="Thoren M.H."/>
            <person name="Johannesson H."/>
        </authorList>
    </citation>
    <scope>NUCLEOTIDE SEQUENCE</scope>
    <source>
        <strain evidence="2">CBS 168.71</strain>
    </source>
</reference>
<proteinExistence type="predicted"/>